<dbReference type="AlphaFoldDB" id="A0A8T8SCF2"/>
<name>A0A8T8SCF2_9BASI</name>
<reference evidence="2" key="1">
    <citation type="submission" date="2016-04" db="EMBL/GenBank/DDBJ databases">
        <authorList>
            <person name="Nguyen H.D."/>
            <person name="Kesanakurti P."/>
            <person name="Cullis J."/>
            <person name="Levesque C.A."/>
            <person name="Hambleton S."/>
        </authorList>
    </citation>
    <scope>NUCLEOTIDE SEQUENCE</scope>
    <source>
        <strain evidence="2">DAOMC 238032</strain>
    </source>
</reference>
<feature type="compositionally biased region" description="Low complexity" evidence="1">
    <location>
        <begin position="335"/>
        <end position="364"/>
    </location>
</feature>
<protein>
    <submittedName>
        <fullName evidence="2">Uncharacterized protein</fullName>
    </submittedName>
</protein>
<proteinExistence type="predicted"/>
<feature type="region of interest" description="Disordered" evidence="1">
    <location>
        <begin position="266"/>
        <end position="290"/>
    </location>
</feature>
<feature type="compositionally biased region" description="Basic residues" evidence="1">
    <location>
        <begin position="64"/>
        <end position="86"/>
    </location>
</feature>
<dbReference type="Proteomes" id="UP000077671">
    <property type="component" value="Unassembled WGS sequence"/>
</dbReference>
<feature type="compositionally biased region" description="Low complexity" evidence="1">
    <location>
        <begin position="92"/>
        <end position="109"/>
    </location>
</feature>
<sequence>MAHGIIFTSQNTAKDALEMALHHIGMRVHIQTAVGKDLNPSSDIPSEPDQAPAPSAIKLALPKASKKRKSKGKGKKPAKKKSKRRRLDSSDTESSSGFSSSESSSGDSNSDSDSDQDTSSDEDATKWKPGKRNQQVWGAMNVPDRIAKKVDKGEYVDMWWFTPTALSMKHKDKKKVLTVQGGELRAAEPSNPAEFTEDESIPWDDFLFAIDKWTETMKAEDIGKKTRSAWNSFNTAVRKHMDRKEPLVRQSLQMLHAWQRKCFAHDTRQTKTRRKKIKRSDLSDAEKSSKLDDLRQFDPAIWPSDNFKRIKKELKKRRSSAVEEELQRIKAAIAGPSNSNSGSKRSQSGGPSGTGQQSKQPSQKKSFRDEGSSSKSAGAPCSRCGSKARHNPRECMAEHLAADPTKKTFAINNDRGQCIKRDGGQRICVRYNIGNCQFPACHHMHICCLCGKDSCSAQRCSLATGAPPPTGASAQS</sequence>
<organism evidence="2 3">
    <name type="scientific">Tilletia caries</name>
    <name type="common">wheat bunt fungus</name>
    <dbReference type="NCBI Taxonomy" id="13290"/>
    <lineage>
        <taxon>Eukaryota</taxon>
        <taxon>Fungi</taxon>
        <taxon>Dikarya</taxon>
        <taxon>Basidiomycota</taxon>
        <taxon>Ustilaginomycotina</taxon>
        <taxon>Exobasidiomycetes</taxon>
        <taxon>Tilletiales</taxon>
        <taxon>Tilletiaceae</taxon>
        <taxon>Tilletia</taxon>
    </lineage>
</organism>
<evidence type="ECO:0000256" key="1">
    <source>
        <dbReference type="SAM" id="MobiDB-lite"/>
    </source>
</evidence>
<evidence type="ECO:0000313" key="2">
    <source>
        <dbReference type="EMBL" id="KAE8237072.1"/>
    </source>
</evidence>
<feature type="compositionally biased region" description="Acidic residues" evidence="1">
    <location>
        <begin position="110"/>
        <end position="122"/>
    </location>
</feature>
<reference evidence="2" key="2">
    <citation type="journal article" date="2019" name="IMA Fungus">
        <title>Genome sequencing and comparison of five Tilletia species to identify candidate genes for the detection of regulated species infecting wheat.</title>
        <authorList>
            <person name="Nguyen H.D.T."/>
            <person name="Sultana T."/>
            <person name="Kesanakurti P."/>
            <person name="Hambleton S."/>
        </authorList>
    </citation>
    <scope>NUCLEOTIDE SEQUENCE</scope>
    <source>
        <strain evidence="2">DAOMC 238032</strain>
    </source>
</reference>
<feature type="region of interest" description="Disordered" evidence="1">
    <location>
        <begin position="37"/>
        <end position="139"/>
    </location>
</feature>
<feature type="compositionally biased region" description="Basic and acidic residues" evidence="1">
    <location>
        <begin position="279"/>
        <end position="290"/>
    </location>
</feature>
<dbReference type="EMBL" id="LWDD02003476">
    <property type="protein sequence ID" value="KAE8237072.1"/>
    <property type="molecule type" value="Genomic_DNA"/>
</dbReference>
<comment type="caution">
    <text evidence="2">The sequence shown here is derived from an EMBL/GenBank/DDBJ whole genome shotgun (WGS) entry which is preliminary data.</text>
</comment>
<feature type="region of interest" description="Disordered" evidence="1">
    <location>
        <begin position="331"/>
        <end position="389"/>
    </location>
</feature>
<gene>
    <name evidence="2" type="ORF">A4X03_0g9235</name>
</gene>
<accession>A0A8T8SCF2</accession>
<evidence type="ECO:0000313" key="3">
    <source>
        <dbReference type="Proteomes" id="UP000077671"/>
    </source>
</evidence>